<keyword evidence="1" id="KW-0560">Oxidoreductase</keyword>
<feature type="domain" description="NADP-dependent oxidoreductase" evidence="2">
    <location>
        <begin position="22"/>
        <end position="281"/>
    </location>
</feature>
<evidence type="ECO:0000259" key="2">
    <source>
        <dbReference type="Pfam" id="PF00248"/>
    </source>
</evidence>
<proteinExistence type="predicted"/>
<dbReference type="CDD" id="cd19088">
    <property type="entry name" value="AKR_AKR13B1"/>
    <property type="match status" value="1"/>
</dbReference>
<dbReference type="PANTHER" id="PTHR43625:SF40">
    <property type="entry name" value="ALDO-KETO REDUCTASE YAKC [NADP(+)]"/>
    <property type="match status" value="1"/>
</dbReference>
<dbReference type="InterPro" id="IPR036812">
    <property type="entry name" value="NAD(P)_OxRdtase_dom_sf"/>
</dbReference>
<dbReference type="Proteomes" id="UP001597079">
    <property type="component" value="Unassembled WGS sequence"/>
</dbReference>
<comment type="caution">
    <text evidence="3">The sequence shown here is derived from an EMBL/GenBank/DDBJ whole genome shotgun (WGS) entry which is preliminary data.</text>
</comment>
<keyword evidence="4" id="KW-1185">Reference proteome</keyword>
<organism evidence="3 4">
    <name type="scientific">Alicyclobacillus fodiniaquatilis</name>
    <dbReference type="NCBI Taxonomy" id="1661150"/>
    <lineage>
        <taxon>Bacteria</taxon>
        <taxon>Bacillati</taxon>
        <taxon>Bacillota</taxon>
        <taxon>Bacilli</taxon>
        <taxon>Bacillales</taxon>
        <taxon>Alicyclobacillaceae</taxon>
        <taxon>Alicyclobacillus</taxon>
    </lineage>
</organism>
<dbReference type="InterPro" id="IPR020471">
    <property type="entry name" value="AKR"/>
</dbReference>
<accession>A0ABW4JHI5</accession>
<evidence type="ECO:0000313" key="4">
    <source>
        <dbReference type="Proteomes" id="UP001597079"/>
    </source>
</evidence>
<dbReference type="Gene3D" id="3.20.20.100">
    <property type="entry name" value="NADP-dependent oxidoreductase domain"/>
    <property type="match status" value="1"/>
</dbReference>
<gene>
    <name evidence="3" type="ORF">ACFSB2_10885</name>
</gene>
<sequence>MKTLSSANAGTIVIGGERQVNRLGYGAMRLTGPGVWGEPANPEEAVSVLRRVVELGVNFIDTADMYGPFVSDMLIKKALHPYQDNLVIATKVGLVRSGPASFAPLGRPEYLRQQVELSLRHLGLECIDLLQLHRIDPTVELSEQLGELVLMQQEGKVRHLGLSGVTVEQLEDARQYIEVASVQNLYNFSMRETETVLEYCEQYGIVFIPYGPIAAGRLVKSDGVLHDVAKRLDATSSQIALAWLLKRSPIILPIPGTSSVAHLEQNIAAAGIQLSDEDYGILCKSV</sequence>
<protein>
    <submittedName>
        <fullName evidence="3">Aldo/keto reductase</fullName>
    </submittedName>
</protein>
<dbReference type="EMBL" id="JBHUCX010000027">
    <property type="protein sequence ID" value="MFD1675198.1"/>
    <property type="molecule type" value="Genomic_DNA"/>
</dbReference>
<dbReference type="RefSeq" id="WP_377943070.1">
    <property type="nucleotide sequence ID" value="NZ_JBHUCX010000027.1"/>
</dbReference>
<dbReference type="PANTHER" id="PTHR43625">
    <property type="entry name" value="AFLATOXIN B1 ALDEHYDE REDUCTASE"/>
    <property type="match status" value="1"/>
</dbReference>
<dbReference type="Pfam" id="PF00248">
    <property type="entry name" value="Aldo_ket_red"/>
    <property type="match status" value="1"/>
</dbReference>
<name>A0ABW4JHI5_9BACL</name>
<dbReference type="InterPro" id="IPR023210">
    <property type="entry name" value="NADP_OxRdtase_dom"/>
</dbReference>
<reference evidence="4" key="1">
    <citation type="journal article" date="2019" name="Int. J. Syst. Evol. Microbiol.">
        <title>The Global Catalogue of Microorganisms (GCM) 10K type strain sequencing project: providing services to taxonomists for standard genome sequencing and annotation.</title>
        <authorList>
            <consortium name="The Broad Institute Genomics Platform"/>
            <consortium name="The Broad Institute Genome Sequencing Center for Infectious Disease"/>
            <person name="Wu L."/>
            <person name="Ma J."/>
        </authorList>
    </citation>
    <scope>NUCLEOTIDE SEQUENCE [LARGE SCALE GENOMIC DNA]</scope>
    <source>
        <strain evidence="4">CGMCC 1.12286</strain>
    </source>
</reference>
<dbReference type="PRINTS" id="PR00069">
    <property type="entry name" value="ALDKETRDTASE"/>
</dbReference>
<dbReference type="InterPro" id="IPR050791">
    <property type="entry name" value="Aldo-Keto_reductase"/>
</dbReference>
<dbReference type="SUPFAM" id="SSF51430">
    <property type="entry name" value="NAD(P)-linked oxidoreductase"/>
    <property type="match status" value="1"/>
</dbReference>
<dbReference type="NCBIfam" id="NF007695">
    <property type="entry name" value="PRK10376.1"/>
    <property type="match status" value="1"/>
</dbReference>
<evidence type="ECO:0000313" key="3">
    <source>
        <dbReference type="EMBL" id="MFD1675198.1"/>
    </source>
</evidence>
<evidence type="ECO:0000256" key="1">
    <source>
        <dbReference type="ARBA" id="ARBA00023002"/>
    </source>
</evidence>